<dbReference type="PANTHER" id="PTHR10984">
    <property type="entry name" value="ENDOPLASMIC RETICULUM-GOLGI INTERMEDIATE COMPARTMENT PROTEIN"/>
    <property type="match status" value="1"/>
</dbReference>
<keyword evidence="5 7" id="KW-0472">Membrane</keyword>
<dbReference type="Pfam" id="PF13850">
    <property type="entry name" value="ERGIC_N"/>
    <property type="match status" value="1"/>
</dbReference>
<reference evidence="11" key="1">
    <citation type="submission" date="2021-01" db="EMBL/GenBank/DDBJ databases">
        <authorList>
            <person name="Corre E."/>
            <person name="Pelletier E."/>
            <person name="Niang G."/>
            <person name="Scheremetjew M."/>
            <person name="Finn R."/>
            <person name="Kale V."/>
            <person name="Holt S."/>
            <person name="Cochrane G."/>
            <person name="Meng A."/>
            <person name="Brown T."/>
            <person name="Cohen L."/>
        </authorList>
    </citation>
    <scope>NUCLEOTIDE SEQUENCE</scope>
    <source>
        <strain evidence="11">Isolate 1302-5</strain>
    </source>
</reference>
<dbReference type="GO" id="GO:0005783">
    <property type="term" value="C:endoplasmic reticulum"/>
    <property type="evidence" value="ECO:0007669"/>
    <property type="project" value="TreeGrafter"/>
</dbReference>
<evidence type="ECO:0000256" key="5">
    <source>
        <dbReference type="ARBA" id="ARBA00023136"/>
    </source>
</evidence>
<feature type="domain" description="Endoplasmic reticulum vesicle transporter N-terminal" evidence="9">
    <location>
        <begin position="7"/>
        <end position="98"/>
    </location>
</feature>
<dbReference type="EMBL" id="HBKQ01039968">
    <property type="protein sequence ID" value="CAE2262609.1"/>
    <property type="molecule type" value="Transcribed_RNA"/>
</dbReference>
<keyword evidence="4 7" id="KW-1133">Transmembrane helix</keyword>
<organism evidence="11">
    <name type="scientific">Odontella aurita</name>
    <dbReference type="NCBI Taxonomy" id="265563"/>
    <lineage>
        <taxon>Eukaryota</taxon>
        <taxon>Sar</taxon>
        <taxon>Stramenopiles</taxon>
        <taxon>Ochrophyta</taxon>
        <taxon>Bacillariophyta</taxon>
        <taxon>Mediophyceae</taxon>
        <taxon>Biddulphiophycidae</taxon>
        <taxon>Eupodiscales</taxon>
        <taxon>Odontellaceae</taxon>
        <taxon>Odontella</taxon>
    </lineage>
</organism>
<evidence type="ECO:0000259" key="8">
    <source>
        <dbReference type="Pfam" id="PF07970"/>
    </source>
</evidence>
<evidence type="ECO:0000313" key="10">
    <source>
        <dbReference type="EMBL" id="CAE2262604.1"/>
    </source>
</evidence>
<comment type="similarity">
    <text evidence="2">Belongs to the ERGIC family.</text>
</comment>
<evidence type="ECO:0000256" key="6">
    <source>
        <dbReference type="SAM" id="MobiDB-lite"/>
    </source>
</evidence>
<name>A0A6U6HM67_9STRA</name>
<feature type="domain" description="Endoplasmic reticulum vesicle transporter C-terminal" evidence="8">
    <location>
        <begin position="152"/>
        <end position="424"/>
    </location>
</feature>
<feature type="transmembrane region" description="Helical" evidence="7">
    <location>
        <begin position="405"/>
        <end position="429"/>
    </location>
</feature>
<dbReference type="PANTHER" id="PTHR10984:SF25">
    <property type="entry name" value="ENDOPLASMIC RETICULUM-GOLGI INTERMEDIATE COMPARTMENT PROTEIN 3"/>
    <property type="match status" value="1"/>
</dbReference>
<dbReference type="EMBL" id="HBKQ01039967">
    <property type="protein sequence ID" value="CAE2262604.1"/>
    <property type="molecule type" value="Transcribed_RNA"/>
</dbReference>
<gene>
    <name evidence="10" type="ORF">OAUR00152_LOCUS27568</name>
    <name evidence="11" type="ORF">OAUR00152_LOCUS27569</name>
</gene>
<evidence type="ECO:0000256" key="3">
    <source>
        <dbReference type="ARBA" id="ARBA00022692"/>
    </source>
</evidence>
<evidence type="ECO:0000259" key="9">
    <source>
        <dbReference type="Pfam" id="PF13850"/>
    </source>
</evidence>
<comment type="subcellular location">
    <subcellularLocation>
        <location evidence="1">Membrane</location>
        <topology evidence="1">Multi-pass membrane protein</topology>
    </subcellularLocation>
</comment>
<evidence type="ECO:0000256" key="7">
    <source>
        <dbReference type="SAM" id="Phobius"/>
    </source>
</evidence>
<dbReference type="GO" id="GO:0030134">
    <property type="term" value="C:COPII-coated ER to Golgi transport vesicle"/>
    <property type="evidence" value="ECO:0007669"/>
    <property type="project" value="TreeGrafter"/>
</dbReference>
<evidence type="ECO:0000256" key="2">
    <source>
        <dbReference type="ARBA" id="ARBA00005648"/>
    </source>
</evidence>
<dbReference type="InterPro" id="IPR045888">
    <property type="entry name" value="Erv"/>
</dbReference>
<feature type="region of interest" description="Disordered" evidence="6">
    <location>
        <begin position="348"/>
        <end position="369"/>
    </location>
</feature>
<protein>
    <recommendedName>
        <fullName evidence="12">Endoplasmic reticulum vesicle transporter C-terminal domain-containing protein</fullName>
    </recommendedName>
</protein>
<evidence type="ECO:0008006" key="12">
    <source>
        <dbReference type="Google" id="ProtNLM"/>
    </source>
</evidence>
<feature type="compositionally biased region" description="Gly residues" evidence="6">
    <location>
        <begin position="355"/>
        <end position="365"/>
    </location>
</feature>
<keyword evidence="3 7" id="KW-0812">Transmembrane</keyword>
<proteinExistence type="inferred from homology"/>
<evidence type="ECO:0000256" key="1">
    <source>
        <dbReference type="ARBA" id="ARBA00004141"/>
    </source>
</evidence>
<evidence type="ECO:0000313" key="11">
    <source>
        <dbReference type="EMBL" id="CAE2262609.1"/>
    </source>
</evidence>
<dbReference type="AlphaFoldDB" id="A0A6U6HM67"/>
<dbReference type="GO" id="GO:0016020">
    <property type="term" value="C:membrane"/>
    <property type="evidence" value="ECO:0007669"/>
    <property type="project" value="UniProtKB-SubCell"/>
</dbReference>
<dbReference type="Pfam" id="PF07970">
    <property type="entry name" value="COPIIcoated_ERV"/>
    <property type="match status" value="1"/>
</dbReference>
<accession>A0A6U6HM67</accession>
<sequence length="438" mass="48858">MRRSKVMRSLDMFPKVESDLTVKTDRGGMMALAGYGVIAVLLLAEVVSYRSENSSFKEHVRVDKSLGKRMRVDLNITFPALHCDDLHVDAMDVAGDSQIDVEDTLVKKRLHLDGRRLSSGEIKVETNKAAEADKKSRDISMKGLPEDYCGPCYGAHQTEDQCCNTCDDVVEAYKVKKWSDHGVLGVAEQCKREGRTKLEPKRMSKGEGCNLSGYMTFNRVAGNFHIAMGEGVERDGRHIHQFVPEDAPNFNASHTIHKLSFGPEFEVFGSTGTDKRGFARADLSGVSKIVTEVNGNTGLFQYFIKVVPTNFVGKDLENIETNRYFFTERYRPLMIDMVDEEHRDLGEHPKKAGVHTGGSAGGGGTTNHYEHHKVQNSVLPGVFFVYEIYPFAVEVSKNSVPLTHLLIRIMATVGGVMTIVGWLDSAMYVREKKRKGVR</sequence>
<dbReference type="InterPro" id="IPR039542">
    <property type="entry name" value="Erv_N"/>
</dbReference>
<dbReference type="InterPro" id="IPR012936">
    <property type="entry name" value="Erv_C"/>
</dbReference>
<evidence type="ECO:0000256" key="4">
    <source>
        <dbReference type="ARBA" id="ARBA00022989"/>
    </source>
</evidence>